<keyword evidence="3" id="KW-1185">Reference proteome</keyword>
<evidence type="ECO:0000313" key="3">
    <source>
        <dbReference type="Proteomes" id="UP000236311"/>
    </source>
</evidence>
<dbReference type="PANTHER" id="PTHR12110:SF41">
    <property type="entry name" value="INOSOSE DEHYDRATASE"/>
    <property type="match status" value="1"/>
</dbReference>
<dbReference type="InterPro" id="IPR050312">
    <property type="entry name" value="IolE/XylAMocC-like"/>
</dbReference>
<dbReference type="InterPro" id="IPR013022">
    <property type="entry name" value="Xyl_isomerase-like_TIM-brl"/>
</dbReference>
<gene>
    <name evidence="2" type="primary">iolE_2</name>
    <name evidence="2" type="ORF">AMURIS_01774</name>
</gene>
<dbReference type="OrthoDB" id="9798407at2"/>
<dbReference type="SUPFAM" id="SSF51658">
    <property type="entry name" value="Xylose isomerase-like"/>
    <property type="match status" value="1"/>
</dbReference>
<name>A0A2K4ZF27_9FIRM</name>
<dbReference type="Pfam" id="PF01261">
    <property type="entry name" value="AP_endonuc_2"/>
    <property type="match status" value="1"/>
</dbReference>
<accession>A0A2K4ZF27</accession>
<dbReference type="RefSeq" id="WP_103239188.1">
    <property type="nucleotide sequence ID" value="NZ_CANRXC010000055.1"/>
</dbReference>
<keyword evidence="2" id="KW-0456">Lyase</keyword>
<evidence type="ECO:0000259" key="1">
    <source>
        <dbReference type="Pfam" id="PF01261"/>
    </source>
</evidence>
<dbReference type="EC" id="4.2.1.44" evidence="2"/>
<dbReference type="EMBL" id="OFSM01000008">
    <property type="protein sequence ID" value="SOY29059.1"/>
    <property type="molecule type" value="Genomic_DNA"/>
</dbReference>
<reference evidence="2 3" key="1">
    <citation type="submission" date="2018-01" db="EMBL/GenBank/DDBJ databases">
        <authorList>
            <person name="Gaut B.S."/>
            <person name="Morton B.R."/>
            <person name="Clegg M.T."/>
            <person name="Duvall M.R."/>
        </authorList>
    </citation>
    <scope>NUCLEOTIDE SEQUENCE [LARGE SCALE GENOMIC DNA]</scope>
    <source>
        <strain evidence="2">GP69</strain>
    </source>
</reference>
<dbReference type="Proteomes" id="UP000236311">
    <property type="component" value="Unassembled WGS sequence"/>
</dbReference>
<dbReference type="PANTHER" id="PTHR12110">
    <property type="entry name" value="HYDROXYPYRUVATE ISOMERASE"/>
    <property type="match status" value="1"/>
</dbReference>
<feature type="domain" description="Xylose isomerase-like TIM barrel" evidence="1">
    <location>
        <begin position="27"/>
        <end position="230"/>
    </location>
</feature>
<dbReference type="InterPro" id="IPR036237">
    <property type="entry name" value="Xyl_isomerase-like_sf"/>
</dbReference>
<dbReference type="AlphaFoldDB" id="A0A2K4ZF27"/>
<evidence type="ECO:0000313" key="2">
    <source>
        <dbReference type="EMBL" id="SOY29059.1"/>
    </source>
</evidence>
<sequence length="254" mass="29130">MDKRIGAQYYTLREYTKTISDFERTCEKVKEIGYQIVQISGTPLGAAQMRKVLDQYGLQVVTSHRSFEDFQKNSDEIMEYNRTLGCDLCGVGSMPGWARESSDNLSRFIEESNKIAEKFRQADMYFGYHNHAFEFAKLDGKYIMERLIEETDEDAFRFIADTYWLQVGGMDPVSFLKKLGHRAMAVHFKDLKVNVDNTTEMAEVGEGNLDWDGIIAACEEAGTKWALVEQDVCRNDPFASMKMSYEYLCGKGFC</sequence>
<dbReference type="GO" id="GO:0050114">
    <property type="term" value="F:myo-inosose-2 dehydratase activity"/>
    <property type="evidence" value="ECO:0007669"/>
    <property type="project" value="UniProtKB-EC"/>
</dbReference>
<dbReference type="Gene3D" id="3.20.20.150">
    <property type="entry name" value="Divalent-metal-dependent TIM barrel enzymes"/>
    <property type="match status" value="1"/>
</dbReference>
<proteinExistence type="predicted"/>
<organism evidence="2 3">
    <name type="scientific">Acetatifactor muris</name>
    <dbReference type="NCBI Taxonomy" id="879566"/>
    <lineage>
        <taxon>Bacteria</taxon>
        <taxon>Bacillati</taxon>
        <taxon>Bacillota</taxon>
        <taxon>Clostridia</taxon>
        <taxon>Lachnospirales</taxon>
        <taxon>Lachnospiraceae</taxon>
        <taxon>Acetatifactor</taxon>
    </lineage>
</organism>
<protein>
    <submittedName>
        <fullName evidence="2">Inosose dehydratase</fullName>
        <ecNumber evidence="2">4.2.1.44</ecNumber>
    </submittedName>
</protein>